<sequence length="80" mass="9150">MIESAAFNRSFVACFFFLLLLLGSALIPVVELTQMNQRVFLKKVVKKSQHECFICGVKIVWSSSTVSNSMHLQFQNLTFF</sequence>
<dbReference type="Proteomes" id="UP001229421">
    <property type="component" value="Unassembled WGS sequence"/>
</dbReference>
<gene>
    <name evidence="2" type="ORF">QVD17_34318</name>
</gene>
<comment type="caution">
    <text evidence="2">The sequence shown here is derived from an EMBL/GenBank/DDBJ whole genome shotgun (WGS) entry which is preliminary data.</text>
</comment>
<proteinExistence type="predicted"/>
<organism evidence="2 3">
    <name type="scientific">Tagetes erecta</name>
    <name type="common">African marigold</name>
    <dbReference type="NCBI Taxonomy" id="13708"/>
    <lineage>
        <taxon>Eukaryota</taxon>
        <taxon>Viridiplantae</taxon>
        <taxon>Streptophyta</taxon>
        <taxon>Embryophyta</taxon>
        <taxon>Tracheophyta</taxon>
        <taxon>Spermatophyta</taxon>
        <taxon>Magnoliopsida</taxon>
        <taxon>eudicotyledons</taxon>
        <taxon>Gunneridae</taxon>
        <taxon>Pentapetalae</taxon>
        <taxon>asterids</taxon>
        <taxon>campanulids</taxon>
        <taxon>Asterales</taxon>
        <taxon>Asteraceae</taxon>
        <taxon>Asteroideae</taxon>
        <taxon>Heliantheae alliance</taxon>
        <taxon>Tageteae</taxon>
        <taxon>Tagetes</taxon>
    </lineage>
</organism>
<protein>
    <recommendedName>
        <fullName evidence="4">Secreted protein</fullName>
    </recommendedName>
</protein>
<evidence type="ECO:0000313" key="2">
    <source>
        <dbReference type="EMBL" id="KAK1412802.1"/>
    </source>
</evidence>
<name>A0AAD8NL60_TARER</name>
<reference evidence="2" key="1">
    <citation type="journal article" date="2023" name="bioRxiv">
        <title>Improved chromosome-level genome assembly for marigold (Tagetes erecta).</title>
        <authorList>
            <person name="Jiang F."/>
            <person name="Yuan L."/>
            <person name="Wang S."/>
            <person name="Wang H."/>
            <person name="Xu D."/>
            <person name="Wang A."/>
            <person name="Fan W."/>
        </authorList>
    </citation>
    <scope>NUCLEOTIDE SEQUENCE</scope>
    <source>
        <strain evidence="2">WSJ</strain>
        <tissue evidence="2">Leaf</tissue>
    </source>
</reference>
<feature type="signal peptide" evidence="1">
    <location>
        <begin position="1"/>
        <end position="32"/>
    </location>
</feature>
<feature type="chain" id="PRO_5042006049" description="Secreted protein" evidence="1">
    <location>
        <begin position="33"/>
        <end position="80"/>
    </location>
</feature>
<evidence type="ECO:0008006" key="4">
    <source>
        <dbReference type="Google" id="ProtNLM"/>
    </source>
</evidence>
<dbReference type="AlphaFoldDB" id="A0AAD8NL60"/>
<accession>A0AAD8NL60</accession>
<evidence type="ECO:0000256" key="1">
    <source>
        <dbReference type="SAM" id="SignalP"/>
    </source>
</evidence>
<keyword evidence="1" id="KW-0732">Signal</keyword>
<dbReference type="EMBL" id="JAUHHV010000009">
    <property type="protein sequence ID" value="KAK1412802.1"/>
    <property type="molecule type" value="Genomic_DNA"/>
</dbReference>
<keyword evidence="3" id="KW-1185">Reference proteome</keyword>
<evidence type="ECO:0000313" key="3">
    <source>
        <dbReference type="Proteomes" id="UP001229421"/>
    </source>
</evidence>